<proteinExistence type="inferred from homology"/>
<dbReference type="OrthoDB" id="4120491at2"/>
<gene>
    <name evidence="6" type="ORF">ACRB68_09260</name>
</gene>
<dbReference type="RefSeq" id="WP_153530961.1">
    <property type="nucleotide sequence ID" value="NZ_WEGH01000001.1"/>
</dbReference>
<accession>A0A7K0BNZ0</accession>
<dbReference type="Pfam" id="PF00535">
    <property type="entry name" value="Glycos_transf_2"/>
    <property type="match status" value="1"/>
</dbReference>
<dbReference type="Gene3D" id="3.90.550.10">
    <property type="entry name" value="Spore Coat Polysaccharide Biosynthesis Protein SpsA, Chain A"/>
    <property type="match status" value="1"/>
</dbReference>
<dbReference type="Proteomes" id="UP000487268">
    <property type="component" value="Unassembled WGS sequence"/>
</dbReference>
<protein>
    <recommendedName>
        <fullName evidence="5">Glycosyltransferase 2-like domain-containing protein</fullName>
    </recommendedName>
</protein>
<evidence type="ECO:0000256" key="1">
    <source>
        <dbReference type="ARBA" id="ARBA00004776"/>
    </source>
</evidence>
<name>A0A7K0BNZ0_9ACTN</name>
<evidence type="ECO:0000256" key="4">
    <source>
        <dbReference type="ARBA" id="ARBA00022679"/>
    </source>
</evidence>
<keyword evidence="7" id="KW-1185">Reference proteome</keyword>
<feature type="domain" description="Glycosyltransferase 2-like" evidence="5">
    <location>
        <begin position="6"/>
        <end position="185"/>
    </location>
</feature>
<comment type="caution">
    <text evidence="6">The sequence shown here is derived from an EMBL/GenBank/DDBJ whole genome shotgun (WGS) entry which is preliminary data.</text>
</comment>
<dbReference type="PANTHER" id="PTHR43179:SF12">
    <property type="entry name" value="GALACTOFURANOSYLTRANSFERASE GLFT2"/>
    <property type="match status" value="1"/>
</dbReference>
<evidence type="ECO:0000256" key="2">
    <source>
        <dbReference type="ARBA" id="ARBA00006739"/>
    </source>
</evidence>
<reference evidence="6 7" key="1">
    <citation type="submission" date="2019-10" db="EMBL/GenBank/DDBJ databases">
        <title>Actinomadura rubteroloni sp. nov. and Actinomadura macrotermitis sp. nov., isolated from the gut of fungus growing-termite Macrotermes natalensis.</title>
        <authorList>
            <person name="Benndorf R."/>
            <person name="Martin K."/>
            <person name="Kuefner M."/>
            <person name="De Beer W."/>
            <person name="Kaster A.-K."/>
            <person name="Vollmers J."/>
            <person name="Poulsen M."/>
            <person name="Beemelmanns C."/>
        </authorList>
    </citation>
    <scope>NUCLEOTIDE SEQUENCE [LARGE SCALE GENOMIC DNA]</scope>
    <source>
        <strain evidence="6 7">RB68</strain>
    </source>
</reference>
<comment type="similarity">
    <text evidence="2">Belongs to the glycosyltransferase 2 family.</text>
</comment>
<keyword evidence="4" id="KW-0808">Transferase</keyword>
<dbReference type="PANTHER" id="PTHR43179">
    <property type="entry name" value="RHAMNOSYLTRANSFERASE WBBL"/>
    <property type="match status" value="1"/>
</dbReference>
<dbReference type="AlphaFoldDB" id="A0A7K0BNZ0"/>
<evidence type="ECO:0000313" key="6">
    <source>
        <dbReference type="EMBL" id="MQY02891.1"/>
    </source>
</evidence>
<comment type="pathway">
    <text evidence="1">Cell wall biogenesis; cell wall polysaccharide biosynthesis.</text>
</comment>
<evidence type="ECO:0000256" key="3">
    <source>
        <dbReference type="ARBA" id="ARBA00022676"/>
    </source>
</evidence>
<organism evidence="6 7">
    <name type="scientific">Actinomadura macrotermitis</name>
    <dbReference type="NCBI Taxonomy" id="2585200"/>
    <lineage>
        <taxon>Bacteria</taxon>
        <taxon>Bacillati</taxon>
        <taxon>Actinomycetota</taxon>
        <taxon>Actinomycetes</taxon>
        <taxon>Streptosporangiales</taxon>
        <taxon>Thermomonosporaceae</taxon>
        <taxon>Actinomadura</taxon>
    </lineage>
</organism>
<evidence type="ECO:0000313" key="7">
    <source>
        <dbReference type="Proteomes" id="UP000487268"/>
    </source>
</evidence>
<dbReference type="CDD" id="cd00761">
    <property type="entry name" value="Glyco_tranf_GTA_type"/>
    <property type="match status" value="1"/>
</dbReference>
<dbReference type="SUPFAM" id="SSF53448">
    <property type="entry name" value="Nucleotide-diphospho-sugar transferases"/>
    <property type="match status" value="1"/>
</dbReference>
<sequence>MTISLTVVVCSLNGSGRIGRPLEALERQTARAALEILVVDDGSTDGTGDVARARGLRVVAHPHNKGLSAARNTGMQHASAPVVAFIDDDCEPAPRWAELLLTGYAGDVTGVGGPVVPITGTGFMSRYVERNNRHEPLELELTTSQALPYRLYLYLRRQWTTPPPKPRRDVYSFTGGNMSFRRDALLEVGGFDERFRFGSEEEDLSRRLRRAGRTRLVFEPEAWLSHRFEPTLRNVLRRNIAYGKGNALQYRKWPGVRPTLFPWPVLTALLLAASPWFWPSAVAALLLPQVLYPRGLKNVFRHGTVEALIDPYLQLLQETCENVGFVRGALVFRGIVPEPAPAAVATARQSDGEPEPTA</sequence>
<dbReference type="EMBL" id="WEGH01000001">
    <property type="protein sequence ID" value="MQY02891.1"/>
    <property type="molecule type" value="Genomic_DNA"/>
</dbReference>
<evidence type="ECO:0000259" key="5">
    <source>
        <dbReference type="Pfam" id="PF00535"/>
    </source>
</evidence>
<keyword evidence="3" id="KW-0328">Glycosyltransferase</keyword>
<dbReference type="InterPro" id="IPR001173">
    <property type="entry name" value="Glyco_trans_2-like"/>
</dbReference>
<dbReference type="GO" id="GO:0016757">
    <property type="term" value="F:glycosyltransferase activity"/>
    <property type="evidence" value="ECO:0007669"/>
    <property type="project" value="UniProtKB-KW"/>
</dbReference>
<dbReference type="InterPro" id="IPR029044">
    <property type="entry name" value="Nucleotide-diphossugar_trans"/>
</dbReference>